<evidence type="ECO:0000256" key="2">
    <source>
        <dbReference type="ARBA" id="ARBA00009347"/>
    </source>
</evidence>
<protein>
    <submittedName>
        <fullName evidence="9">Alkylation response protein AidB-like acyl-CoA dehydrogenase</fullName>
    </submittedName>
</protein>
<gene>
    <name evidence="9" type="ORF">EV383_5710</name>
</gene>
<dbReference type="AlphaFoldDB" id="A0A4Q7V3T8"/>
<dbReference type="InterPro" id="IPR009100">
    <property type="entry name" value="AcylCoA_DH/oxidase_NM_dom_sf"/>
</dbReference>
<dbReference type="Gene3D" id="2.40.110.10">
    <property type="entry name" value="Butyryl-CoA Dehydrogenase, subunit A, domain 2"/>
    <property type="match status" value="1"/>
</dbReference>
<name>A0A4Q7V3T8_PSEST</name>
<dbReference type="InterPro" id="IPR006091">
    <property type="entry name" value="Acyl-CoA_Oxase/DH_mid-dom"/>
</dbReference>
<keyword evidence="3 5" id="KW-0285">Flavoprotein</keyword>
<evidence type="ECO:0000259" key="6">
    <source>
        <dbReference type="Pfam" id="PF00441"/>
    </source>
</evidence>
<dbReference type="FunFam" id="1.20.140.10:FF:000004">
    <property type="entry name" value="Acyl-CoA dehydrogenase FadE25"/>
    <property type="match status" value="1"/>
</dbReference>
<feature type="domain" description="Acyl-CoA dehydrogenase/oxidase N-terminal" evidence="8">
    <location>
        <begin position="48"/>
        <end position="162"/>
    </location>
</feature>
<dbReference type="GO" id="GO:0003995">
    <property type="term" value="F:acyl-CoA dehydrogenase activity"/>
    <property type="evidence" value="ECO:0007669"/>
    <property type="project" value="TreeGrafter"/>
</dbReference>
<feature type="domain" description="Acyl-CoA oxidase/dehydrogenase middle" evidence="7">
    <location>
        <begin position="167"/>
        <end position="262"/>
    </location>
</feature>
<dbReference type="InterPro" id="IPR036250">
    <property type="entry name" value="AcylCo_DH-like_C"/>
</dbReference>
<evidence type="ECO:0000256" key="3">
    <source>
        <dbReference type="ARBA" id="ARBA00022630"/>
    </source>
</evidence>
<dbReference type="Gene3D" id="1.20.140.10">
    <property type="entry name" value="Butyryl-CoA Dehydrogenase, subunit A, domain 3"/>
    <property type="match status" value="1"/>
</dbReference>
<comment type="caution">
    <text evidence="9">The sequence shown here is derived from an EMBL/GenBank/DDBJ whole genome shotgun (WGS) entry which is preliminary data.</text>
</comment>
<comment type="similarity">
    <text evidence="2 5">Belongs to the acyl-CoA dehydrogenase family.</text>
</comment>
<dbReference type="PANTHER" id="PTHR43884">
    <property type="entry name" value="ACYL-COA DEHYDROGENASE"/>
    <property type="match status" value="1"/>
</dbReference>
<dbReference type="PANTHER" id="PTHR43884:SF12">
    <property type="entry name" value="ISOVALERYL-COA DEHYDROGENASE, MITOCHONDRIAL-RELATED"/>
    <property type="match status" value="1"/>
</dbReference>
<dbReference type="InterPro" id="IPR013786">
    <property type="entry name" value="AcylCoA_DH/ox_N"/>
</dbReference>
<proteinExistence type="inferred from homology"/>
<reference evidence="9 10" key="1">
    <citation type="submission" date="2019-02" db="EMBL/GenBank/DDBJ databases">
        <title>Sequencing the genomes of 1000 actinobacteria strains.</title>
        <authorList>
            <person name="Klenk H.-P."/>
        </authorList>
    </citation>
    <scope>NUCLEOTIDE SEQUENCE [LARGE SCALE GENOMIC DNA]</scope>
    <source>
        <strain evidence="9 10">DSM 45779</strain>
    </source>
</reference>
<evidence type="ECO:0000256" key="4">
    <source>
        <dbReference type="ARBA" id="ARBA00022827"/>
    </source>
</evidence>
<organism evidence="9 10">
    <name type="scientific">Pseudonocardia sediminis</name>
    <dbReference type="NCBI Taxonomy" id="1397368"/>
    <lineage>
        <taxon>Bacteria</taxon>
        <taxon>Bacillati</taxon>
        <taxon>Actinomycetota</taxon>
        <taxon>Actinomycetes</taxon>
        <taxon>Pseudonocardiales</taxon>
        <taxon>Pseudonocardiaceae</taxon>
        <taxon>Pseudonocardia</taxon>
    </lineage>
</organism>
<dbReference type="Pfam" id="PF00441">
    <property type="entry name" value="Acyl-CoA_dh_1"/>
    <property type="match status" value="1"/>
</dbReference>
<sequence>MIRPGIGQKQSEVTGSVVLPDEEVPLTTTEPTVPRTQDRMTHDVWLPEETVALRAEARAAVEKRLAPFARDIGWREESADSFPWEAFRGLADEGLFAVPFGSDFGRGLEHPMLGTCTVTEEIAYHSSSMAGVYDGQCILVPQTLTFASDELRARLIPELTSGRVAFSFATTEPETSSDLTAERMQTVAEETPDGFVVNGRKRWITNSVVAGWVSVLVRAGAGSDRAHMLLVDLSSPGIRVGTPDLKMGHRGQITADIVFENVHVPRENLLGQPGAGLGVALSALVRGRIGIGAAGVGVAQAALDLAVERLRTRQVFGGPLGAMQHWQFTMAQRATEIECARTLYQKAATLLDRGDRSAEPEAAMAKAYGTRLANDLVREAIQIHGALGFARQVSESGESVRLEEMYRDAKILEIFEGANELQQWIVARTLIGRDVTG</sequence>
<feature type="domain" description="Acyl-CoA dehydrogenase/oxidase C-terminal" evidence="6">
    <location>
        <begin position="274"/>
        <end position="430"/>
    </location>
</feature>
<keyword evidence="10" id="KW-1185">Reference proteome</keyword>
<dbReference type="InterPro" id="IPR037069">
    <property type="entry name" value="AcylCoA_DH/ox_N_sf"/>
</dbReference>
<dbReference type="InterPro" id="IPR046373">
    <property type="entry name" value="Acyl-CoA_Oxase/DH_mid-dom_sf"/>
</dbReference>
<dbReference type="EMBL" id="SHKL01000001">
    <property type="protein sequence ID" value="RZT88765.1"/>
    <property type="molecule type" value="Genomic_DNA"/>
</dbReference>
<evidence type="ECO:0000313" key="9">
    <source>
        <dbReference type="EMBL" id="RZT88765.1"/>
    </source>
</evidence>
<dbReference type="Gene3D" id="1.10.540.10">
    <property type="entry name" value="Acyl-CoA dehydrogenase/oxidase, N-terminal domain"/>
    <property type="match status" value="1"/>
</dbReference>
<comment type="cofactor">
    <cofactor evidence="1 5">
        <name>FAD</name>
        <dbReference type="ChEBI" id="CHEBI:57692"/>
    </cofactor>
</comment>
<keyword evidence="5" id="KW-0560">Oxidoreductase</keyword>
<dbReference type="GO" id="GO:0050660">
    <property type="term" value="F:flavin adenine dinucleotide binding"/>
    <property type="evidence" value="ECO:0007669"/>
    <property type="project" value="InterPro"/>
</dbReference>
<accession>A0A4Q7V3T8</accession>
<dbReference type="SUPFAM" id="SSF47203">
    <property type="entry name" value="Acyl-CoA dehydrogenase C-terminal domain-like"/>
    <property type="match status" value="1"/>
</dbReference>
<evidence type="ECO:0000256" key="5">
    <source>
        <dbReference type="RuleBase" id="RU362125"/>
    </source>
</evidence>
<evidence type="ECO:0000259" key="8">
    <source>
        <dbReference type="Pfam" id="PF02771"/>
    </source>
</evidence>
<keyword evidence="4 5" id="KW-0274">FAD</keyword>
<evidence type="ECO:0000259" key="7">
    <source>
        <dbReference type="Pfam" id="PF02770"/>
    </source>
</evidence>
<dbReference type="InterPro" id="IPR009075">
    <property type="entry name" value="AcylCo_DH/oxidase_C"/>
</dbReference>
<dbReference type="Pfam" id="PF02771">
    <property type="entry name" value="Acyl-CoA_dh_N"/>
    <property type="match status" value="1"/>
</dbReference>
<evidence type="ECO:0000313" key="10">
    <source>
        <dbReference type="Proteomes" id="UP000291591"/>
    </source>
</evidence>
<dbReference type="SUPFAM" id="SSF56645">
    <property type="entry name" value="Acyl-CoA dehydrogenase NM domain-like"/>
    <property type="match status" value="1"/>
</dbReference>
<dbReference type="Pfam" id="PF02770">
    <property type="entry name" value="Acyl-CoA_dh_M"/>
    <property type="match status" value="1"/>
</dbReference>
<dbReference type="Proteomes" id="UP000291591">
    <property type="component" value="Unassembled WGS sequence"/>
</dbReference>
<evidence type="ECO:0000256" key="1">
    <source>
        <dbReference type="ARBA" id="ARBA00001974"/>
    </source>
</evidence>